<feature type="region of interest" description="Disordered" evidence="1">
    <location>
        <begin position="42"/>
        <end position="83"/>
    </location>
</feature>
<name>A0A9P7E3P3_9AGAM</name>
<dbReference type="AlphaFoldDB" id="A0A9P7E3P3"/>
<dbReference type="Proteomes" id="UP000719766">
    <property type="component" value="Unassembled WGS sequence"/>
</dbReference>
<feature type="compositionally biased region" description="Low complexity" evidence="1">
    <location>
        <begin position="53"/>
        <end position="74"/>
    </location>
</feature>
<organism evidence="2 3">
    <name type="scientific">Suillus plorans</name>
    <dbReference type="NCBI Taxonomy" id="116603"/>
    <lineage>
        <taxon>Eukaryota</taxon>
        <taxon>Fungi</taxon>
        <taxon>Dikarya</taxon>
        <taxon>Basidiomycota</taxon>
        <taxon>Agaricomycotina</taxon>
        <taxon>Agaricomycetes</taxon>
        <taxon>Agaricomycetidae</taxon>
        <taxon>Boletales</taxon>
        <taxon>Suillineae</taxon>
        <taxon>Suillaceae</taxon>
        <taxon>Suillus</taxon>
    </lineage>
</organism>
<dbReference type="EMBL" id="JABBWE010000001">
    <property type="protein sequence ID" value="KAG1809955.1"/>
    <property type="molecule type" value="Genomic_DNA"/>
</dbReference>
<accession>A0A9P7E3P3</accession>
<evidence type="ECO:0000256" key="1">
    <source>
        <dbReference type="SAM" id="MobiDB-lite"/>
    </source>
</evidence>
<reference evidence="2" key="1">
    <citation type="journal article" date="2020" name="New Phytol.">
        <title>Comparative genomics reveals dynamic genome evolution in host specialist ectomycorrhizal fungi.</title>
        <authorList>
            <person name="Lofgren L.A."/>
            <person name="Nguyen N.H."/>
            <person name="Vilgalys R."/>
            <person name="Ruytinx J."/>
            <person name="Liao H.L."/>
            <person name="Branco S."/>
            <person name="Kuo A."/>
            <person name="LaButti K."/>
            <person name="Lipzen A."/>
            <person name="Andreopoulos W."/>
            <person name="Pangilinan J."/>
            <person name="Riley R."/>
            <person name="Hundley H."/>
            <person name="Na H."/>
            <person name="Barry K."/>
            <person name="Grigoriev I.V."/>
            <person name="Stajich J.E."/>
            <person name="Kennedy P.G."/>
        </authorList>
    </citation>
    <scope>NUCLEOTIDE SEQUENCE</scope>
    <source>
        <strain evidence="2">S12</strain>
    </source>
</reference>
<sequence>MNQGPACFSDLDEADGKLLEHARQAEEKEWRDEYSNVREILDFPLDDPTPKIPRGSSLSSSPLPSDGLSPPRRLLNTKRKAQEEDVKIDMANSEAAKRLRVRKAESDGTAKADVIPSWRRRLDARIREHSCCLPGLLVARRPDATDTSD</sequence>
<dbReference type="GeneID" id="64603536"/>
<comment type="caution">
    <text evidence="2">The sequence shown here is derived from an EMBL/GenBank/DDBJ whole genome shotgun (WGS) entry which is preliminary data.</text>
</comment>
<dbReference type="OrthoDB" id="1739576at2759"/>
<evidence type="ECO:0000313" key="3">
    <source>
        <dbReference type="Proteomes" id="UP000719766"/>
    </source>
</evidence>
<gene>
    <name evidence="2" type="ORF">HD556DRAFT_16560</name>
</gene>
<dbReference type="RefSeq" id="XP_041167620.1">
    <property type="nucleotide sequence ID" value="XM_041309772.1"/>
</dbReference>
<keyword evidence="3" id="KW-1185">Reference proteome</keyword>
<protein>
    <submittedName>
        <fullName evidence="2">Uncharacterized protein</fullName>
    </submittedName>
</protein>
<evidence type="ECO:0000313" key="2">
    <source>
        <dbReference type="EMBL" id="KAG1809955.1"/>
    </source>
</evidence>
<proteinExistence type="predicted"/>